<keyword evidence="1" id="KW-0812">Transmembrane</keyword>
<dbReference type="PANTHER" id="PTHR39084">
    <property type="entry name" value="MEMBRANE PROTEIN-RELATED"/>
    <property type="match status" value="1"/>
</dbReference>
<dbReference type="Pfam" id="PF13194">
    <property type="entry name" value="DUF4010"/>
    <property type="match status" value="1"/>
</dbReference>
<dbReference type="EMBL" id="QFQD01000003">
    <property type="protein sequence ID" value="PZQ85487.1"/>
    <property type="molecule type" value="Genomic_DNA"/>
</dbReference>
<evidence type="ECO:0000259" key="2">
    <source>
        <dbReference type="Pfam" id="PF02308"/>
    </source>
</evidence>
<protein>
    <submittedName>
        <fullName evidence="4">Uncharacterized protein</fullName>
    </submittedName>
</protein>
<feature type="transmembrane region" description="Helical" evidence="1">
    <location>
        <begin position="61"/>
        <end position="78"/>
    </location>
</feature>
<dbReference type="Proteomes" id="UP000248887">
    <property type="component" value="Unassembled WGS sequence"/>
</dbReference>
<feature type="domain" description="DUF4010" evidence="3">
    <location>
        <begin position="182"/>
        <end position="388"/>
    </location>
</feature>
<reference evidence="4 5" key="1">
    <citation type="submission" date="2017-08" db="EMBL/GenBank/DDBJ databases">
        <title>Infants hospitalized years apart are colonized by the same room-sourced microbial strains.</title>
        <authorList>
            <person name="Brooks B."/>
            <person name="Olm M.R."/>
            <person name="Firek B.A."/>
            <person name="Baker R."/>
            <person name="Thomas B.C."/>
            <person name="Morowitz M.J."/>
            <person name="Banfield J.F."/>
        </authorList>
    </citation>
    <scope>NUCLEOTIDE SEQUENCE [LARGE SCALE GENOMIC DNA]</scope>
    <source>
        <strain evidence="4">S2_005_001_R2_27</strain>
    </source>
</reference>
<feature type="transmembrane region" description="Helical" evidence="1">
    <location>
        <begin position="116"/>
        <end position="136"/>
    </location>
</feature>
<accession>A0A2W5SRT1</accession>
<sequence>MDVLILQLGLSLAIGLLVGLERGWHERDTPDGGRAAGIRTYGISGLLGGVAAALSASLDAPSILIAGFLAFTAVFAWYKARESLHEEDYSVTGIIAALGVFALGALAVVGDQRAAAAGGAALAAVLASRELLHGLLRRISWIELRSALVLAVMTAIILPLLPDRAIDPWGGFNPRQVWLFTVLTAAISFLGYIAVRALGTTRGVLVSGLAGAVISSTAVTLSLARTAKTGGDSRPLVGAAILAAGVSVIRVTAIIAIVAPSVLGVAGLAILAAIASFAICGISLLLSRHTISGEGPQPPGNPFEVGPLILFAGLFAVVSTLSAALSVGSSGGMVATSAISGLFDVDVAVLSALRLLGQPATIEAVGHAALLALATNAIGRLTIAAAAGPVRFWLPLAGATVVSIALGYAAFATLPHFEWPSPSAVTGS</sequence>
<feature type="transmembrane region" description="Helical" evidence="1">
    <location>
        <begin position="177"/>
        <end position="198"/>
    </location>
</feature>
<organism evidence="4 5">
    <name type="scientific">Ancylobacter novellus</name>
    <name type="common">Thiobacillus novellus</name>
    <dbReference type="NCBI Taxonomy" id="921"/>
    <lineage>
        <taxon>Bacteria</taxon>
        <taxon>Pseudomonadati</taxon>
        <taxon>Pseudomonadota</taxon>
        <taxon>Alphaproteobacteria</taxon>
        <taxon>Hyphomicrobiales</taxon>
        <taxon>Xanthobacteraceae</taxon>
        <taxon>Ancylobacter</taxon>
    </lineage>
</organism>
<feature type="transmembrane region" description="Helical" evidence="1">
    <location>
        <begin position="142"/>
        <end position="161"/>
    </location>
</feature>
<evidence type="ECO:0000313" key="4">
    <source>
        <dbReference type="EMBL" id="PZQ85487.1"/>
    </source>
</evidence>
<dbReference type="AlphaFoldDB" id="A0A2W5SRT1"/>
<proteinExistence type="predicted"/>
<dbReference type="PANTHER" id="PTHR39084:SF1">
    <property type="entry name" value="DUF4010 DOMAIN-CONTAINING PROTEIN"/>
    <property type="match status" value="1"/>
</dbReference>
<feature type="transmembrane region" description="Helical" evidence="1">
    <location>
        <begin position="392"/>
        <end position="411"/>
    </location>
</feature>
<dbReference type="InterPro" id="IPR025105">
    <property type="entry name" value="DUF4010"/>
</dbReference>
<dbReference type="InterPro" id="IPR049177">
    <property type="entry name" value="MgtC_SapB_SrpB_YhiD_N"/>
</dbReference>
<feature type="transmembrane region" description="Helical" evidence="1">
    <location>
        <begin position="308"/>
        <end position="327"/>
    </location>
</feature>
<evidence type="ECO:0000259" key="3">
    <source>
        <dbReference type="Pfam" id="PF13194"/>
    </source>
</evidence>
<feature type="transmembrane region" description="Helical" evidence="1">
    <location>
        <begin position="35"/>
        <end position="54"/>
    </location>
</feature>
<feature type="transmembrane region" description="Helical" evidence="1">
    <location>
        <begin position="90"/>
        <end position="109"/>
    </location>
</feature>
<keyword evidence="1" id="KW-0472">Membrane</keyword>
<name>A0A2W5SRT1_ANCNO</name>
<keyword evidence="1" id="KW-1133">Transmembrane helix</keyword>
<dbReference type="Pfam" id="PF02308">
    <property type="entry name" value="MgtC"/>
    <property type="match status" value="1"/>
</dbReference>
<feature type="transmembrane region" description="Helical" evidence="1">
    <location>
        <begin position="236"/>
        <end position="259"/>
    </location>
</feature>
<evidence type="ECO:0000313" key="5">
    <source>
        <dbReference type="Proteomes" id="UP000248887"/>
    </source>
</evidence>
<feature type="domain" description="MgtC/SapB/SrpB/YhiD N-terminal" evidence="2">
    <location>
        <begin position="8"/>
        <end position="133"/>
    </location>
</feature>
<comment type="caution">
    <text evidence="4">The sequence shown here is derived from an EMBL/GenBank/DDBJ whole genome shotgun (WGS) entry which is preliminary data.</text>
</comment>
<feature type="transmembrane region" description="Helical" evidence="1">
    <location>
        <begin position="265"/>
        <end position="287"/>
    </location>
</feature>
<gene>
    <name evidence="4" type="ORF">DI549_01815</name>
</gene>
<feature type="transmembrane region" description="Helical" evidence="1">
    <location>
        <begin position="204"/>
        <end position="224"/>
    </location>
</feature>
<evidence type="ECO:0000256" key="1">
    <source>
        <dbReference type="SAM" id="Phobius"/>
    </source>
</evidence>